<dbReference type="SUPFAM" id="SSF46894">
    <property type="entry name" value="C-terminal effector domain of the bipartite response regulators"/>
    <property type="match status" value="1"/>
</dbReference>
<evidence type="ECO:0000256" key="2">
    <source>
        <dbReference type="ARBA" id="ARBA00023015"/>
    </source>
</evidence>
<keyword evidence="3 6" id="KW-0238">DNA-binding</keyword>
<dbReference type="PANTHER" id="PTHR35807:SF1">
    <property type="entry name" value="TRANSCRIPTIONAL REGULATOR REDD"/>
    <property type="match status" value="1"/>
</dbReference>
<comment type="similarity">
    <text evidence="1">Belongs to the AfsR/DnrI/RedD regulatory family.</text>
</comment>
<dbReference type="PANTHER" id="PTHR35807">
    <property type="entry name" value="TRANSCRIPTIONAL REGULATOR REDD-RELATED"/>
    <property type="match status" value="1"/>
</dbReference>
<accession>A0A840PDZ2</accession>
<feature type="region of interest" description="Disordered" evidence="7">
    <location>
        <begin position="235"/>
        <end position="275"/>
    </location>
</feature>
<dbReference type="InterPro" id="IPR036388">
    <property type="entry name" value="WH-like_DNA-bd_sf"/>
</dbReference>
<dbReference type="InterPro" id="IPR041664">
    <property type="entry name" value="AAA_16"/>
</dbReference>
<dbReference type="InterPro" id="IPR011990">
    <property type="entry name" value="TPR-like_helical_dom_sf"/>
</dbReference>
<dbReference type="Gene3D" id="1.10.10.10">
    <property type="entry name" value="Winged helix-like DNA-binding domain superfamily/Winged helix DNA-binding domain"/>
    <property type="match status" value="1"/>
</dbReference>
<dbReference type="SUPFAM" id="SSF52540">
    <property type="entry name" value="P-loop containing nucleoside triphosphate hydrolases"/>
    <property type="match status" value="1"/>
</dbReference>
<dbReference type="EMBL" id="JACHGN010000011">
    <property type="protein sequence ID" value="MBB5135660.1"/>
    <property type="molecule type" value="Genomic_DNA"/>
</dbReference>
<dbReference type="SUPFAM" id="SSF48452">
    <property type="entry name" value="TPR-like"/>
    <property type="match status" value="3"/>
</dbReference>
<keyword evidence="2" id="KW-0805">Transcription regulation</keyword>
<comment type="caution">
    <text evidence="9">The sequence shown here is derived from an EMBL/GenBank/DDBJ whole genome shotgun (WGS) entry which is preliminary data.</text>
</comment>
<dbReference type="CDD" id="cd15831">
    <property type="entry name" value="BTAD"/>
    <property type="match status" value="1"/>
</dbReference>
<dbReference type="GO" id="GO:0000160">
    <property type="term" value="P:phosphorelay signal transduction system"/>
    <property type="evidence" value="ECO:0007669"/>
    <property type="project" value="InterPro"/>
</dbReference>
<feature type="compositionally biased region" description="Basic and acidic residues" evidence="7">
    <location>
        <begin position="259"/>
        <end position="271"/>
    </location>
</feature>
<evidence type="ECO:0000256" key="6">
    <source>
        <dbReference type="PROSITE-ProRule" id="PRU01091"/>
    </source>
</evidence>
<dbReference type="InterPro" id="IPR001867">
    <property type="entry name" value="OmpR/PhoB-type_DNA-bd"/>
</dbReference>
<dbReference type="Gene3D" id="1.25.40.10">
    <property type="entry name" value="Tetratricopeptide repeat domain"/>
    <property type="match status" value="3"/>
</dbReference>
<evidence type="ECO:0000256" key="3">
    <source>
        <dbReference type="ARBA" id="ARBA00023125"/>
    </source>
</evidence>
<dbReference type="GO" id="GO:0003677">
    <property type="term" value="F:DNA binding"/>
    <property type="evidence" value="ECO:0007669"/>
    <property type="project" value="UniProtKB-UniRule"/>
</dbReference>
<evidence type="ECO:0000256" key="1">
    <source>
        <dbReference type="ARBA" id="ARBA00005820"/>
    </source>
</evidence>
<evidence type="ECO:0000256" key="5">
    <source>
        <dbReference type="PROSITE-ProRule" id="PRU00339"/>
    </source>
</evidence>
<dbReference type="InterPro" id="IPR027417">
    <property type="entry name" value="P-loop_NTPase"/>
</dbReference>
<dbReference type="Pfam" id="PF00486">
    <property type="entry name" value="Trans_reg_C"/>
    <property type="match status" value="1"/>
</dbReference>
<dbReference type="GO" id="GO:0043531">
    <property type="term" value="F:ADP binding"/>
    <property type="evidence" value="ECO:0007669"/>
    <property type="project" value="InterPro"/>
</dbReference>
<feature type="DNA-binding region" description="OmpR/PhoB-type" evidence="6">
    <location>
        <begin position="1"/>
        <end position="67"/>
    </location>
</feature>
<dbReference type="InterPro" id="IPR016032">
    <property type="entry name" value="Sig_transdc_resp-reg_C-effctor"/>
</dbReference>
<dbReference type="SMART" id="SM00862">
    <property type="entry name" value="Trans_reg_C"/>
    <property type="match status" value="1"/>
</dbReference>
<dbReference type="Gene3D" id="1.10.8.430">
    <property type="entry name" value="Helical domain of apoptotic protease-activating factors"/>
    <property type="match status" value="1"/>
</dbReference>
<dbReference type="GO" id="GO:0006355">
    <property type="term" value="P:regulation of DNA-templated transcription"/>
    <property type="evidence" value="ECO:0007669"/>
    <property type="project" value="InterPro"/>
</dbReference>
<keyword evidence="4" id="KW-0804">Transcription</keyword>
<evidence type="ECO:0000313" key="9">
    <source>
        <dbReference type="EMBL" id="MBB5135660.1"/>
    </source>
</evidence>
<protein>
    <submittedName>
        <fullName evidence="9">DNA-binding SARP family transcriptional activator</fullName>
    </submittedName>
</protein>
<dbReference type="InterPro" id="IPR051677">
    <property type="entry name" value="AfsR-DnrI-RedD_regulator"/>
</dbReference>
<dbReference type="PROSITE" id="PS50005">
    <property type="entry name" value="TPR"/>
    <property type="match status" value="1"/>
</dbReference>
<dbReference type="SMART" id="SM00028">
    <property type="entry name" value="TPR"/>
    <property type="match status" value="8"/>
</dbReference>
<dbReference type="InterPro" id="IPR019734">
    <property type="entry name" value="TPR_rpt"/>
</dbReference>
<dbReference type="Pfam" id="PF13424">
    <property type="entry name" value="TPR_12"/>
    <property type="match status" value="1"/>
</dbReference>
<dbReference type="InterPro" id="IPR005158">
    <property type="entry name" value="BTAD"/>
</dbReference>
<name>A0A840PDZ2_9ACTN</name>
<dbReference type="Pfam" id="PF03704">
    <property type="entry name" value="BTAD"/>
    <property type="match status" value="1"/>
</dbReference>
<dbReference type="Proteomes" id="UP000578449">
    <property type="component" value="Unassembled WGS sequence"/>
</dbReference>
<sequence>MALLAAGLLRANRVVSTSDLVDAVWGDAPPPTASALLQTYVSNLRRALHAVDRQLIITRPPGYLFRVEREDIDAARFESFAAQGRAAAAAGRPEEAAEALRTGLALWRGPALDGLNTPMLRQAANGLEELRLDVLEERIGCELRLNRIGPLAAELAALVAEHPLRETLRAQQMLALFRLGRQADALDAFHQARSVLQSELGVEPGAELRRVHQAILTADPSLGPPVPVHAVTRIDPQREPGPEHDTASDSGPAVAIDDNGGRRIDPADRLPRQLPPQLGELIGRDREMADLRQTLLTAASADHPVCCVITGKAGSGKTALANAVAHEVRDVFRDGQLYAVFRGGGTGTNETHEILGAFLRALGEPASRLPESLEERSSLFRSRIAGRRILIVLDNAGPEAQVRPLLPAHGGGAALLSSRAALVGLESQSNLALDVLEPDDALRLLSQLVAPERVSAEPAAAEEIVRLCGGLPLAVRTVGARLAARQRWPLNVLASRLRDEHRRLDELVAGDLEVRATLQLSYSSLPDPIRLAFRRLGLISPAQFSPWLLAPLLDVTPAKAEYFAERLTDAQLVDAAGVGLDGQLRYGMHDLIRLFARERADAEEPIADQCEAIERLGGLLLTLIGGLRIGTQPPAGTDPVRTDRPAGIASGDEPPDDVHTWLDQEQWTLVHTVEQAARLGRHRLARRLCEALLPWFRLRNSFEPWLRTHSAALEAVRAAKDRPSEAILLRGLGQLYYEQDLLDEAAEYYRGALTVFRDLGDRRGEAGCLLGEASTHREQGRFTRALEFLEGARAIYSQMDDMAGLAECSYGFGHVNREVGNLAGAAAALEQALAAYRQVGDRRGEGMTLRSMAMVHRADGALAKSEQLAEEAISVLREIGDRLLVAYAMQCLAKVKIRQGCGEHAASLLKEALQVCTDLCDGFGVALVTRTLGELHLAAGELDEAAAHLTAARDRWSAMRLDLFRARTDRDLAEVHRRRGDLAAAEELRGLALATFRRYGSREQSELANLLEAGREPTGSE</sequence>
<organism evidence="9 10">
    <name type="scientific">Thermocatellispora tengchongensis</name>
    <dbReference type="NCBI Taxonomy" id="1073253"/>
    <lineage>
        <taxon>Bacteria</taxon>
        <taxon>Bacillati</taxon>
        <taxon>Actinomycetota</taxon>
        <taxon>Actinomycetes</taxon>
        <taxon>Streptosporangiales</taxon>
        <taxon>Streptosporangiaceae</taxon>
        <taxon>Thermocatellispora</taxon>
    </lineage>
</organism>
<dbReference type="Gene3D" id="3.40.50.300">
    <property type="entry name" value="P-loop containing nucleotide triphosphate hydrolases"/>
    <property type="match status" value="1"/>
</dbReference>
<dbReference type="AlphaFoldDB" id="A0A840PDZ2"/>
<evidence type="ECO:0000313" key="10">
    <source>
        <dbReference type="Proteomes" id="UP000578449"/>
    </source>
</evidence>
<dbReference type="InterPro" id="IPR042197">
    <property type="entry name" value="Apaf_helical"/>
</dbReference>
<dbReference type="SMART" id="SM01043">
    <property type="entry name" value="BTAD"/>
    <property type="match status" value="1"/>
</dbReference>
<feature type="domain" description="OmpR/PhoB-type" evidence="8">
    <location>
        <begin position="1"/>
        <end position="67"/>
    </location>
</feature>
<reference evidence="9 10" key="1">
    <citation type="submission" date="2020-08" db="EMBL/GenBank/DDBJ databases">
        <title>Genomic Encyclopedia of Type Strains, Phase IV (KMG-IV): sequencing the most valuable type-strain genomes for metagenomic binning, comparative biology and taxonomic classification.</title>
        <authorList>
            <person name="Goeker M."/>
        </authorList>
    </citation>
    <scope>NUCLEOTIDE SEQUENCE [LARGE SCALE GENOMIC DNA]</scope>
    <source>
        <strain evidence="9 10">DSM 45615</strain>
    </source>
</reference>
<proteinExistence type="inferred from homology"/>
<feature type="repeat" description="TPR" evidence="5">
    <location>
        <begin position="726"/>
        <end position="759"/>
    </location>
</feature>
<feature type="compositionally biased region" description="Basic and acidic residues" evidence="7">
    <location>
        <begin position="235"/>
        <end position="247"/>
    </location>
</feature>
<dbReference type="PRINTS" id="PR00364">
    <property type="entry name" value="DISEASERSIST"/>
</dbReference>
<dbReference type="RefSeq" id="WP_185052578.1">
    <property type="nucleotide sequence ID" value="NZ_BAABIX010000064.1"/>
</dbReference>
<evidence type="ECO:0000256" key="4">
    <source>
        <dbReference type="ARBA" id="ARBA00023163"/>
    </source>
</evidence>
<evidence type="ECO:0000256" key="7">
    <source>
        <dbReference type="SAM" id="MobiDB-lite"/>
    </source>
</evidence>
<keyword evidence="10" id="KW-1185">Reference proteome</keyword>
<dbReference type="Pfam" id="PF13191">
    <property type="entry name" value="AAA_16"/>
    <property type="match status" value="1"/>
</dbReference>
<evidence type="ECO:0000259" key="8">
    <source>
        <dbReference type="PROSITE" id="PS51755"/>
    </source>
</evidence>
<feature type="region of interest" description="Disordered" evidence="7">
    <location>
        <begin position="632"/>
        <end position="655"/>
    </location>
</feature>
<keyword evidence="5" id="KW-0802">TPR repeat</keyword>
<dbReference type="PROSITE" id="PS51755">
    <property type="entry name" value="OMPR_PHOB"/>
    <property type="match status" value="1"/>
</dbReference>
<gene>
    <name evidence="9" type="ORF">HNP84_005404</name>
</gene>